<sequence>MSLGRGTKTKGAEIRLTSTIYFAAYTMSTSDGRAYSSFTSWGCKIPLPNSNAARVSSQTCVKLFRAPSLTLAFGRLGP</sequence>
<dbReference type="AlphaFoldDB" id="A0A427A3I6"/>
<proteinExistence type="predicted"/>
<evidence type="ECO:0000313" key="1">
    <source>
        <dbReference type="EMBL" id="RRT70738.1"/>
    </source>
</evidence>
<reference evidence="1 2" key="1">
    <citation type="journal article" date="2014" name="Agronomy (Basel)">
        <title>A Draft Genome Sequence for Ensete ventricosum, the Drought-Tolerant Tree Against Hunger.</title>
        <authorList>
            <person name="Harrison J."/>
            <person name="Moore K.A."/>
            <person name="Paszkiewicz K."/>
            <person name="Jones T."/>
            <person name="Grant M."/>
            <person name="Ambacheew D."/>
            <person name="Muzemil S."/>
            <person name="Studholme D.J."/>
        </authorList>
    </citation>
    <scope>NUCLEOTIDE SEQUENCE [LARGE SCALE GENOMIC DNA]</scope>
</reference>
<gene>
    <name evidence="1" type="ORF">B296_00020805</name>
</gene>
<accession>A0A427A3I6</accession>
<name>A0A427A3I6_ENSVE</name>
<dbReference type="EMBL" id="AMZH03003920">
    <property type="protein sequence ID" value="RRT70738.1"/>
    <property type="molecule type" value="Genomic_DNA"/>
</dbReference>
<protein>
    <submittedName>
        <fullName evidence="1">Uncharacterized protein</fullName>
    </submittedName>
</protein>
<dbReference type="Proteomes" id="UP000287651">
    <property type="component" value="Unassembled WGS sequence"/>
</dbReference>
<evidence type="ECO:0000313" key="2">
    <source>
        <dbReference type="Proteomes" id="UP000287651"/>
    </source>
</evidence>
<comment type="caution">
    <text evidence="1">The sequence shown here is derived from an EMBL/GenBank/DDBJ whole genome shotgun (WGS) entry which is preliminary data.</text>
</comment>
<organism evidence="1 2">
    <name type="scientific">Ensete ventricosum</name>
    <name type="common">Abyssinian banana</name>
    <name type="synonym">Musa ensete</name>
    <dbReference type="NCBI Taxonomy" id="4639"/>
    <lineage>
        <taxon>Eukaryota</taxon>
        <taxon>Viridiplantae</taxon>
        <taxon>Streptophyta</taxon>
        <taxon>Embryophyta</taxon>
        <taxon>Tracheophyta</taxon>
        <taxon>Spermatophyta</taxon>
        <taxon>Magnoliopsida</taxon>
        <taxon>Liliopsida</taxon>
        <taxon>Zingiberales</taxon>
        <taxon>Musaceae</taxon>
        <taxon>Ensete</taxon>
    </lineage>
</organism>